<proteinExistence type="predicted"/>
<organism evidence="2 3">
    <name type="scientific">Microbacterium binotii</name>
    <dbReference type="NCBI Taxonomy" id="462710"/>
    <lineage>
        <taxon>Bacteria</taxon>
        <taxon>Bacillati</taxon>
        <taxon>Actinomycetota</taxon>
        <taxon>Actinomycetes</taxon>
        <taxon>Micrococcales</taxon>
        <taxon>Microbacteriaceae</taxon>
        <taxon>Microbacterium</taxon>
    </lineage>
</organism>
<gene>
    <name evidence="2" type="ORF">GCM10009862_24470</name>
</gene>
<dbReference type="PROSITE" id="PS50995">
    <property type="entry name" value="HTH_MARR_2"/>
    <property type="match status" value="1"/>
</dbReference>
<protein>
    <submittedName>
        <fullName evidence="2">MarR family transcriptional regulator</fullName>
    </submittedName>
</protein>
<dbReference type="Proteomes" id="UP001500274">
    <property type="component" value="Unassembled WGS sequence"/>
</dbReference>
<dbReference type="InterPro" id="IPR039422">
    <property type="entry name" value="MarR/SlyA-like"/>
</dbReference>
<dbReference type="SUPFAM" id="SSF46785">
    <property type="entry name" value="Winged helix' DNA-binding domain"/>
    <property type="match status" value="1"/>
</dbReference>
<dbReference type="SMART" id="SM00347">
    <property type="entry name" value="HTH_MARR"/>
    <property type="match status" value="1"/>
</dbReference>
<keyword evidence="3" id="KW-1185">Reference proteome</keyword>
<dbReference type="Pfam" id="PF12802">
    <property type="entry name" value="MarR_2"/>
    <property type="match status" value="1"/>
</dbReference>
<evidence type="ECO:0000313" key="3">
    <source>
        <dbReference type="Proteomes" id="UP001500274"/>
    </source>
</evidence>
<dbReference type="RefSeq" id="WP_274285824.1">
    <property type="nucleotide sequence ID" value="NZ_BAAARI010000015.1"/>
</dbReference>
<reference evidence="3" key="1">
    <citation type="journal article" date="2019" name="Int. J. Syst. Evol. Microbiol.">
        <title>The Global Catalogue of Microorganisms (GCM) 10K type strain sequencing project: providing services to taxonomists for standard genome sequencing and annotation.</title>
        <authorList>
            <consortium name="The Broad Institute Genomics Platform"/>
            <consortium name="The Broad Institute Genome Sequencing Center for Infectious Disease"/>
            <person name="Wu L."/>
            <person name="Ma J."/>
        </authorList>
    </citation>
    <scope>NUCLEOTIDE SEQUENCE [LARGE SCALE GENOMIC DNA]</scope>
    <source>
        <strain evidence="3">JCM 16365</strain>
    </source>
</reference>
<feature type="domain" description="HTH marR-type" evidence="1">
    <location>
        <begin position="20"/>
        <end position="160"/>
    </location>
</feature>
<dbReference type="InterPro" id="IPR036388">
    <property type="entry name" value="WH-like_DNA-bd_sf"/>
</dbReference>
<evidence type="ECO:0000259" key="1">
    <source>
        <dbReference type="PROSITE" id="PS50995"/>
    </source>
</evidence>
<dbReference type="PANTHER" id="PTHR33164">
    <property type="entry name" value="TRANSCRIPTIONAL REGULATOR, MARR FAMILY"/>
    <property type="match status" value="1"/>
</dbReference>
<evidence type="ECO:0000313" key="2">
    <source>
        <dbReference type="EMBL" id="GAA2584492.1"/>
    </source>
</evidence>
<dbReference type="Gene3D" id="1.10.10.10">
    <property type="entry name" value="Winged helix-like DNA-binding domain superfamily/Winged helix DNA-binding domain"/>
    <property type="match status" value="1"/>
</dbReference>
<dbReference type="PANTHER" id="PTHR33164:SF89">
    <property type="entry name" value="MARR FAMILY REGULATORY PROTEIN"/>
    <property type="match status" value="1"/>
</dbReference>
<comment type="caution">
    <text evidence="2">The sequence shown here is derived from an EMBL/GenBank/DDBJ whole genome shotgun (WGS) entry which is preliminary data.</text>
</comment>
<dbReference type="InterPro" id="IPR000835">
    <property type="entry name" value="HTH_MarR-typ"/>
</dbReference>
<dbReference type="InterPro" id="IPR036390">
    <property type="entry name" value="WH_DNA-bd_sf"/>
</dbReference>
<dbReference type="PRINTS" id="PR00598">
    <property type="entry name" value="HTHMARR"/>
</dbReference>
<accession>A0ABP6BSB6</accession>
<dbReference type="EMBL" id="BAAARI010000015">
    <property type="protein sequence ID" value="GAA2584492.1"/>
    <property type="molecule type" value="Genomic_DNA"/>
</dbReference>
<name>A0ABP6BSB6_9MICO</name>
<sequence length="172" mass="19853">MPELEEPHSGYWYADDDESRKRRAVDLLQAFRVYRAAEVAMRRRTREAMSMGENDLLVLRYLLRAQQRGERVSPGELARYLGVSTASMTAMVDRLEKSGHVRRERHETDRRSIWVVPTVDSDEEVRRTLGDMHERMMDAVIDMSADDMRIVMECLGRLQAAVDQVDAHSTVG</sequence>